<dbReference type="Proteomes" id="UP000018896">
    <property type="component" value="Unassembled WGS sequence"/>
</dbReference>
<keyword evidence="1 3" id="KW-0808">Transferase</keyword>
<evidence type="ECO:0000256" key="1">
    <source>
        <dbReference type="ARBA" id="ARBA00022679"/>
    </source>
</evidence>
<keyword evidence="4" id="KW-1185">Reference proteome</keyword>
<dbReference type="GO" id="GO:0016597">
    <property type="term" value="F:amino acid binding"/>
    <property type="evidence" value="ECO:0007669"/>
    <property type="project" value="InterPro"/>
</dbReference>
<gene>
    <name evidence="3" type="ORF">JCM9157_2524</name>
</gene>
<evidence type="ECO:0000259" key="2">
    <source>
        <dbReference type="Pfam" id="PF02729"/>
    </source>
</evidence>
<dbReference type="Pfam" id="PF02729">
    <property type="entry name" value="OTCace_N"/>
    <property type="match status" value="1"/>
</dbReference>
<feature type="domain" description="Aspartate/ornithine carbamoyltransferase carbamoyl-P binding" evidence="2">
    <location>
        <begin position="15"/>
        <end position="91"/>
    </location>
</feature>
<dbReference type="eggNOG" id="COG0078">
    <property type="taxonomic scope" value="Bacteria"/>
</dbReference>
<dbReference type="SUPFAM" id="SSF53671">
    <property type="entry name" value="Aspartate/ornithine carbamoyltransferase"/>
    <property type="match status" value="1"/>
</dbReference>
<dbReference type="AlphaFoldDB" id="W4QTG0"/>
<protein>
    <submittedName>
        <fullName evidence="3">Ornithine carbamoyltransferase</fullName>
    </submittedName>
</protein>
<dbReference type="PANTHER" id="PTHR45753">
    <property type="entry name" value="ORNITHINE CARBAMOYLTRANSFERASE, MITOCHONDRIAL"/>
    <property type="match status" value="1"/>
</dbReference>
<name>W4QTG0_HALA3</name>
<dbReference type="STRING" id="1236973.JCM9157_2524"/>
<evidence type="ECO:0000313" key="4">
    <source>
        <dbReference type="Proteomes" id="UP000018896"/>
    </source>
</evidence>
<dbReference type="GO" id="GO:0004585">
    <property type="term" value="F:ornithine carbamoyltransferase activity"/>
    <property type="evidence" value="ECO:0007669"/>
    <property type="project" value="TreeGrafter"/>
</dbReference>
<organism evidence="3 4">
    <name type="scientific">Halalkalibacter akibai (strain ATCC 43226 / DSM 21942 / CIP 109018 / JCM 9157 / 1139)</name>
    <name type="common">Bacillus akibai</name>
    <dbReference type="NCBI Taxonomy" id="1236973"/>
    <lineage>
        <taxon>Bacteria</taxon>
        <taxon>Bacillati</taxon>
        <taxon>Bacillota</taxon>
        <taxon>Bacilli</taxon>
        <taxon>Bacillales</taxon>
        <taxon>Bacillaceae</taxon>
        <taxon>Halalkalibacter</taxon>
    </lineage>
</organism>
<dbReference type="EMBL" id="BAUV01000018">
    <property type="protein sequence ID" value="GAE35420.1"/>
    <property type="molecule type" value="Genomic_DNA"/>
</dbReference>
<accession>W4QTG0</accession>
<evidence type="ECO:0000313" key="3">
    <source>
        <dbReference type="EMBL" id="GAE35420.1"/>
    </source>
</evidence>
<dbReference type="Gene3D" id="3.40.50.1370">
    <property type="entry name" value="Aspartate/ornithine carbamoyltransferase"/>
    <property type="match status" value="1"/>
</dbReference>
<dbReference type="InterPro" id="IPR006132">
    <property type="entry name" value="Asp/Orn_carbamoyltranf_P-bd"/>
</dbReference>
<proteinExistence type="predicted"/>
<dbReference type="GO" id="GO:0019240">
    <property type="term" value="P:citrulline biosynthetic process"/>
    <property type="evidence" value="ECO:0007669"/>
    <property type="project" value="TreeGrafter"/>
</dbReference>
<reference evidence="3 4" key="1">
    <citation type="journal article" date="2014" name="Genome Announc.">
        <title>Draft Genome Sequences of Three Alkaliphilic Bacillus Strains, Bacillus wakoensis JCM 9140T, Bacillus akibai JCM 9157T, and Bacillus hemicellulosilyticus JCM 9152T.</title>
        <authorList>
            <person name="Yuki M."/>
            <person name="Oshima K."/>
            <person name="Suda W."/>
            <person name="Oshida Y."/>
            <person name="Kitamura K."/>
            <person name="Iida T."/>
            <person name="Hattori M."/>
            <person name="Ohkuma M."/>
        </authorList>
    </citation>
    <scope>NUCLEOTIDE SEQUENCE [LARGE SCALE GENOMIC DNA]</scope>
    <source>
        <strain evidence="3 4">JCM 9157</strain>
    </source>
</reference>
<dbReference type="InterPro" id="IPR036901">
    <property type="entry name" value="Asp/Orn_carbamoylTrfase_sf"/>
</dbReference>
<dbReference type="PANTHER" id="PTHR45753:SF3">
    <property type="entry name" value="ORNITHINE TRANSCARBAMYLASE, MITOCHONDRIAL"/>
    <property type="match status" value="1"/>
</dbReference>
<sequence length="109" mass="12339">MKATVIAKDQTFTGRDFLTLLDYTPAEITKLLESALEIKKNKSAYADTLKGQSLGMIFENASTRTRVSFEVGMTQLGGHALFLSPRDMQIGRGDRLLIRQMFYLDMWTL</sequence>
<dbReference type="GO" id="GO:0042450">
    <property type="term" value="P:L-arginine biosynthetic process via ornithine"/>
    <property type="evidence" value="ECO:0007669"/>
    <property type="project" value="TreeGrafter"/>
</dbReference>
<comment type="caution">
    <text evidence="3">The sequence shown here is derived from an EMBL/GenBank/DDBJ whole genome shotgun (WGS) entry which is preliminary data.</text>
</comment>